<evidence type="ECO:0000256" key="3">
    <source>
        <dbReference type="ARBA" id="ARBA00023125"/>
    </source>
</evidence>
<keyword evidence="4" id="KW-0804">Transcription</keyword>
<proteinExistence type="inferred from homology"/>
<protein>
    <submittedName>
        <fullName evidence="6">HTH-type transcriptional regulator GltC</fullName>
    </submittedName>
</protein>
<evidence type="ECO:0000256" key="2">
    <source>
        <dbReference type="ARBA" id="ARBA00023015"/>
    </source>
</evidence>
<keyword evidence="3" id="KW-0238">DNA-binding</keyword>
<dbReference type="RefSeq" id="WP_218116167.1">
    <property type="nucleotide sequence ID" value="NZ_CAJVAP010000031.1"/>
</dbReference>
<reference evidence="6" key="1">
    <citation type="submission" date="2021-06" db="EMBL/GenBank/DDBJ databases">
        <authorList>
            <person name="Criscuolo A."/>
        </authorList>
    </citation>
    <scope>NUCLEOTIDE SEQUENCE</scope>
    <source>
        <strain evidence="6">CIP111803</strain>
    </source>
</reference>
<evidence type="ECO:0000256" key="4">
    <source>
        <dbReference type="ARBA" id="ARBA00023163"/>
    </source>
</evidence>
<evidence type="ECO:0000313" key="6">
    <source>
        <dbReference type="EMBL" id="CAG7618842.1"/>
    </source>
</evidence>
<name>A0A916K0Z7_9MICO</name>
<dbReference type="PANTHER" id="PTHR30346:SF0">
    <property type="entry name" value="HCA OPERON TRANSCRIPTIONAL ACTIVATOR HCAR"/>
    <property type="match status" value="1"/>
</dbReference>
<dbReference type="GO" id="GO:0003700">
    <property type="term" value="F:DNA-binding transcription factor activity"/>
    <property type="evidence" value="ECO:0007669"/>
    <property type="project" value="InterPro"/>
</dbReference>
<dbReference type="PROSITE" id="PS50931">
    <property type="entry name" value="HTH_LYSR"/>
    <property type="match status" value="1"/>
</dbReference>
<dbReference type="GO" id="GO:0032993">
    <property type="term" value="C:protein-DNA complex"/>
    <property type="evidence" value="ECO:0007669"/>
    <property type="project" value="TreeGrafter"/>
</dbReference>
<comment type="caution">
    <text evidence="6">The sequence shown here is derived from an EMBL/GenBank/DDBJ whole genome shotgun (WGS) entry which is preliminary data.</text>
</comment>
<dbReference type="InterPro" id="IPR005119">
    <property type="entry name" value="LysR_subst-bd"/>
</dbReference>
<dbReference type="Pfam" id="PF00126">
    <property type="entry name" value="HTH_1"/>
    <property type="match status" value="1"/>
</dbReference>
<organism evidence="6 7">
    <name type="scientific">Leucobacter soli</name>
    <dbReference type="NCBI Taxonomy" id="2812850"/>
    <lineage>
        <taxon>Bacteria</taxon>
        <taxon>Bacillati</taxon>
        <taxon>Actinomycetota</taxon>
        <taxon>Actinomycetes</taxon>
        <taxon>Micrococcales</taxon>
        <taxon>Microbacteriaceae</taxon>
        <taxon>Leucobacter</taxon>
    </lineage>
</organism>
<evidence type="ECO:0000313" key="7">
    <source>
        <dbReference type="Proteomes" id="UP000693892"/>
    </source>
</evidence>
<dbReference type="CDD" id="cd08412">
    <property type="entry name" value="PBP2_PAO1_like"/>
    <property type="match status" value="1"/>
</dbReference>
<dbReference type="Pfam" id="PF03466">
    <property type="entry name" value="LysR_substrate"/>
    <property type="match status" value="1"/>
</dbReference>
<keyword evidence="7" id="KW-1185">Reference proteome</keyword>
<evidence type="ECO:0000259" key="5">
    <source>
        <dbReference type="PROSITE" id="PS50931"/>
    </source>
</evidence>
<evidence type="ECO:0000256" key="1">
    <source>
        <dbReference type="ARBA" id="ARBA00009437"/>
    </source>
</evidence>
<keyword evidence="2" id="KW-0805">Transcription regulation</keyword>
<dbReference type="Proteomes" id="UP000693892">
    <property type="component" value="Unassembled WGS sequence"/>
</dbReference>
<dbReference type="GO" id="GO:0003677">
    <property type="term" value="F:DNA binding"/>
    <property type="evidence" value="ECO:0007669"/>
    <property type="project" value="UniProtKB-KW"/>
</dbReference>
<comment type="similarity">
    <text evidence="1">Belongs to the LysR transcriptional regulatory family.</text>
</comment>
<sequence>MVQRFSITLTQLTYFAECAKTLNMTVASQNLHVAQSAVSTAITNLERSLGVSLFIRQHSKGLVLTPAGESLLRDTHHLFGQLTDAIEGLREDQESIRGTITIACFQTLAPFLIPKLIARLQEEHPELVVEVIEGDYEENLSALRGGRAELAINYQLTDAEGVSHEVVGEATAHVILPADHPLAANERITLAALAKEPFILLDLPGSRDYFLNVLFQAGVTPRLKYRSSNYETVRSMVASGLGFSILNQRPRTVETYTGRRTVTVEITDRVPSLTVIVASLSQVKFSARARVVADTVREVLAEPFPE</sequence>
<accession>A0A916K0Z7</accession>
<gene>
    <name evidence="6" type="primary">gltC_3</name>
    <name evidence="6" type="ORF">LEUCIP111803_02239</name>
</gene>
<dbReference type="PANTHER" id="PTHR30346">
    <property type="entry name" value="TRANSCRIPTIONAL DUAL REGULATOR HCAR-RELATED"/>
    <property type="match status" value="1"/>
</dbReference>
<feature type="domain" description="HTH lysR-type" evidence="5">
    <location>
        <begin position="7"/>
        <end position="65"/>
    </location>
</feature>
<dbReference type="EMBL" id="CAJVAP010000031">
    <property type="protein sequence ID" value="CAG7618842.1"/>
    <property type="molecule type" value="Genomic_DNA"/>
</dbReference>
<dbReference type="AlphaFoldDB" id="A0A916K0Z7"/>
<dbReference type="InterPro" id="IPR000847">
    <property type="entry name" value="LysR_HTH_N"/>
</dbReference>
<dbReference type="FunFam" id="1.10.10.10:FF:000001">
    <property type="entry name" value="LysR family transcriptional regulator"/>
    <property type="match status" value="1"/>
</dbReference>